<protein>
    <recommendedName>
        <fullName evidence="5">WASH complex subunit CCDC53</fullName>
    </recommendedName>
</protein>
<gene>
    <name evidence="3" type="ORF">TVAG_018480</name>
</gene>
<dbReference type="Pfam" id="PF10152">
    <property type="entry name" value="CCDC53"/>
    <property type="match status" value="1"/>
</dbReference>
<comment type="similarity">
    <text evidence="1">Belongs to the CCDC53 family.</text>
</comment>
<evidence type="ECO:0000256" key="2">
    <source>
        <dbReference type="SAM" id="MobiDB-lite"/>
    </source>
</evidence>
<dbReference type="EMBL" id="DS113681">
    <property type="protein sequence ID" value="EAX98312.1"/>
    <property type="molecule type" value="Genomic_DNA"/>
</dbReference>
<evidence type="ECO:0000313" key="3">
    <source>
        <dbReference type="EMBL" id="EAX98312.1"/>
    </source>
</evidence>
<dbReference type="SMR" id="A2F9Y4"/>
<reference evidence="3" key="1">
    <citation type="submission" date="2006-10" db="EMBL/GenBank/DDBJ databases">
        <authorList>
            <person name="Amadeo P."/>
            <person name="Zhao Q."/>
            <person name="Wortman J."/>
            <person name="Fraser-Liggett C."/>
            <person name="Carlton J."/>
        </authorList>
    </citation>
    <scope>NUCLEOTIDE SEQUENCE</scope>
    <source>
        <strain evidence="3">G3</strain>
    </source>
</reference>
<dbReference type="GO" id="GO:0030041">
    <property type="term" value="P:actin filament polymerization"/>
    <property type="evidence" value="ECO:0000318"/>
    <property type="project" value="GO_Central"/>
</dbReference>
<dbReference type="InParanoid" id="A2F9Y4"/>
<dbReference type="PANTHER" id="PTHR13015">
    <property type="entry name" value="PROTEIN AD-016-RELATED"/>
    <property type="match status" value="1"/>
</dbReference>
<feature type="region of interest" description="Disordered" evidence="2">
    <location>
        <begin position="89"/>
        <end position="176"/>
    </location>
</feature>
<dbReference type="GO" id="GO:0071203">
    <property type="term" value="C:WASH complex"/>
    <property type="evidence" value="ECO:0000318"/>
    <property type="project" value="GO_Central"/>
</dbReference>
<feature type="compositionally biased region" description="Low complexity" evidence="2">
    <location>
        <begin position="142"/>
        <end position="160"/>
    </location>
</feature>
<evidence type="ECO:0000313" key="4">
    <source>
        <dbReference type="Proteomes" id="UP000001542"/>
    </source>
</evidence>
<dbReference type="Gene3D" id="1.20.5.110">
    <property type="match status" value="1"/>
</dbReference>
<dbReference type="PANTHER" id="PTHR13015:SF0">
    <property type="entry name" value="WASH COMPLEX SUBUNIT 3"/>
    <property type="match status" value="1"/>
</dbReference>
<feature type="compositionally biased region" description="Pro residues" evidence="2">
    <location>
        <begin position="131"/>
        <end position="141"/>
    </location>
</feature>
<dbReference type="AlphaFoldDB" id="A2F9Y4"/>
<dbReference type="eggNOG" id="KOG4496">
    <property type="taxonomic scope" value="Eukaryota"/>
</dbReference>
<organism evidence="3 4">
    <name type="scientific">Trichomonas vaginalis (strain ATCC PRA-98 / G3)</name>
    <dbReference type="NCBI Taxonomy" id="412133"/>
    <lineage>
        <taxon>Eukaryota</taxon>
        <taxon>Metamonada</taxon>
        <taxon>Parabasalia</taxon>
        <taxon>Trichomonadida</taxon>
        <taxon>Trichomonadidae</taxon>
        <taxon>Trichomonas</taxon>
    </lineage>
</organism>
<evidence type="ECO:0008006" key="5">
    <source>
        <dbReference type="Google" id="ProtNLM"/>
    </source>
</evidence>
<dbReference type="VEuPathDB" id="TrichDB:TVAG_018480"/>
<dbReference type="InterPro" id="IPR019309">
    <property type="entry name" value="WASHC3"/>
</dbReference>
<dbReference type="Proteomes" id="UP000001542">
    <property type="component" value="Unassembled WGS sequence"/>
</dbReference>
<feature type="compositionally biased region" description="Pro residues" evidence="2">
    <location>
        <begin position="90"/>
        <end position="124"/>
    </location>
</feature>
<dbReference type="GO" id="GO:0006887">
    <property type="term" value="P:exocytosis"/>
    <property type="evidence" value="ECO:0000318"/>
    <property type="project" value="GO_Central"/>
</dbReference>
<dbReference type="OrthoDB" id="268027at2759"/>
<name>A2F9Y4_TRIV3</name>
<dbReference type="STRING" id="5722.A2F9Y4"/>
<dbReference type="RefSeq" id="XP_001311242.1">
    <property type="nucleotide sequence ID" value="XM_001311241.1"/>
</dbReference>
<keyword evidence="4" id="KW-1185">Reference proteome</keyword>
<accession>A2F9Y4</accession>
<dbReference type="KEGG" id="tva:4756109"/>
<proteinExistence type="inferred from homology"/>
<evidence type="ECO:0000256" key="1">
    <source>
        <dbReference type="ARBA" id="ARBA00006290"/>
    </source>
</evidence>
<dbReference type="OMA" id="GCETKFV"/>
<sequence>MDQKNSDKPQFDEMDGALDYRNVESIGHARIMASINQFTERTVDFLNRFSNICDMKLLEVSQRINNIEILTKILESKLESVKGLGFVPGQPLPPSSAPSPQAGVPPPPAADGAPAPPPPPPPPGAGADGQAPPPPPPPDGAAPPAEGEAAAEGEGQAAEGENAEPEADPNDVRNDPRYAPYLKYLKIRVPLIAFRQKMIDEGLDPTLLENLAPQ</sequence>
<dbReference type="VEuPathDB" id="TrichDB:TVAGG3_0506370"/>
<reference evidence="3" key="2">
    <citation type="journal article" date="2007" name="Science">
        <title>Draft genome sequence of the sexually transmitted pathogen Trichomonas vaginalis.</title>
        <authorList>
            <person name="Carlton J.M."/>
            <person name="Hirt R.P."/>
            <person name="Silva J.C."/>
            <person name="Delcher A.L."/>
            <person name="Schatz M."/>
            <person name="Zhao Q."/>
            <person name="Wortman J.R."/>
            <person name="Bidwell S.L."/>
            <person name="Alsmark U.C.M."/>
            <person name="Besteiro S."/>
            <person name="Sicheritz-Ponten T."/>
            <person name="Noel C.J."/>
            <person name="Dacks J.B."/>
            <person name="Foster P.G."/>
            <person name="Simillion C."/>
            <person name="Van de Peer Y."/>
            <person name="Miranda-Saavedra D."/>
            <person name="Barton G.J."/>
            <person name="Westrop G.D."/>
            <person name="Mueller S."/>
            <person name="Dessi D."/>
            <person name="Fiori P.L."/>
            <person name="Ren Q."/>
            <person name="Paulsen I."/>
            <person name="Zhang H."/>
            <person name="Bastida-Corcuera F.D."/>
            <person name="Simoes-Barbosa A."/>
            <person name="Brown M.T."/>
            <person name="Hayes R.D."/>
            <person name="Mukherjee M."/>
            <person name="Okumura C.Y."/>
            <person name="Schneider R."/>
            <person name="Smith A.J."/>
            <person name="Vanacova S."/>
            <person name="Villalvazo M."/>
            <person name="Haas B.J."/>
            <person name="Pertea M."/>
            <person name="Feldblyum T.V."/>
            <person name="Utterback T.R."/>
            <person name="Shu C.L."/>
            <person name="Osoegawa K."/>
            <person name="de Jong P.J."/>
            <person name="Hrdy I."/>
            <person name="Horvathova L."/>
            <person name="Zubacova Z."/>
            <person name="Dolezal P."/>
            <person name="Malik S.B."/>
            <person name="Logsdon J.M. Jr."/>
            <person name="Henze K."/>
            <person name="Gupta A."/>
            <person name="Wang C.C."/>
            <person name="Dunne R.L."/>
            <person name="Upcroft J.A."/>
            <person name="Upcroft P."/>
            <person name="White O."/>
            <person name="Salzberg S.L."/>
            <person name="Tang P."/>
            <person name="Chiu C.-H."/>
            <person name="Lee Y.-S."/>
            <person name="Embley T.M."/>
            <person name="Coombs G.H."/>
            <person name="Mottram J.C."/>
            <person name="Tachezy J."/>
            <person name="Fraser-Liggett C.M."/>
            <person name="Johnson P.J."/>
        </authorList>
    </citation>
    <scope>NUCLEOTIDE SEQUENCE [LARGE SCALE GENOMIC DNA]</scope>
    <source>
        <strain evidence="3">G3</strain>
    </source>
</reference>